<dbReference type="Proteomes" id="UP001652621">
    <property type="component" value="Unplaced"/>
</dbReference>
<evidence type="ECO:0000256" key="11">
    <source>
        <dbReference type="ARBA" id="ARBA00023033"/>
    </source>
</evidence>
<evidence type="ECO:0000256" key="8">
    <source>
        <dbReference type="ARBA" id="ARBA00022848"/>
    </source>
</evidence>
<dbReference type="Gene3D" id="1.10.630.10">
    <property type="entry name" value="Cytochrome P450"/>
    <property type="match status" value="2"/>
</dbReference>
<evidence type="ECO:0000313" key="14">
    <source>
        <dbReference type="Proteomes" id="UP001652621"/>
    </source>
</evidence>
<dbReference type="PANTHER" id="PTHR24292">
    <property type="entry name" value="CYTOCHROME P450"/>
    <property type="match status" value="1"/>
</dbReference>
<keyword evidence="12 13" id="KW-0472">Membrane</keyword>
<keyword evidence="6" id="KW-0479">Metal-binding</keyword>
<dbReference type="PANTHER" id="PTHR24292:SF45">
    <property type="entry name" value="CYTOCHROME P450 6G1-RELATED"/>
    <property type="match status" value="1"/>
</dbReference>
<protein>
    <submittedName>
        <fullName evidence="15">Uncharacterized protein LOC101888732</fullName>
    </submittedName>
</protein>
<evidence type="ECO:0000256" key="6">
    <source>
        <dbReference type="ARBA" id="ARBA00022723"/>
    </source>
</evidence>
<dbReference type="GeneID" id="101888732"/>
<comment type="similarity">
    <text evidence="4">Belongs to the cytochrome P450 family.</text>
</comment>
<keyword evidence="10" id="KW-0408">Iron</keyword>
<feature type="transmembrane region" description="Helical" evidence="13">
    <location>
        <begin position="522"/>
        <end position="540"/>
    </location>
</feature>
<keyword evidence="9" id="KW-0560">Oxidoreductase</keyword>
<keyword evidence="13" id="KW-1133">Transmembrane helix</keyword>
<keyword evidence="8" id="KW-0492">Microsome</keyword>
<dbReference type="InterPro" id="IPR050476">
    <property type="entry name" value="Insect_CytP450_Detox"/>
</dbReference>
<proteinExistence type="inferred from homology"/>
<evidence type="ECO:0000256" key="10">
    <source>
        <dbReference type="ARBA" id="ARBA00023004"/>
    </source>
</evidence>
<evidence type="ECO:0000256" key="12">
    <source>
        <dbReference type="ARBA" id="ARBA00023136"/>
    </source>
</evidence>
<keyword evidence="14" id="KW-1185">Reference proteome</keyword>
<keyword evidence="7" id="KW-0256">Endoplasmic reticulum</keyword>
<evidence type="ECO:0000313" key="15">
    <source>
        <dbReference type="RefSeq" id="XP_058981652.1"/>
    </source>
</evidence>
<sequence>MDRLLSLFGVISLFAFLIYRWYRKHFDFWKHHPVVPSVQGRIFGGNLNEILTLKTNFSFHVKTIYDNEQFSNEAAVGIYALRPALLLRDPELIKSILIRDFNCFANRYGRSDPHADPIGNKSLFFARYNSWREWRLKLSPIFTSGKMKQMYPLIQQVGENLEEYLHKTGECFVCECKQLAILFTIDSIATTVFGVATNSLKNSSSQAITQQIRQLVLFNLRRALNFFVVFMAPNLNWLFRPSIFFRETVEFFKTHTTQNVEERIRSPIRRPDMIELVTKLRHEVVEKGGDIKEFMEFIVAQTVTFFSGGTETSSTTIANVLFELAKNPHIQQRLRQELLDAFSRGNGSISYEDLSELEYLSMVVDETLRMYPVFPLIERQYLNPKKEVSEGYSLRPFYDFEIPNGMPVYISVYGLHYDEKYWTDPRKFDPERFSPENKANLNPMIYLPFGGGPRNCIGARMGLIQVKTCIAYILKNHRIEICSETNLQTKFNPKAFVLQVEGGINLEIVKDELYNRSVTKKMLQLIFILITIFLPIYWWYQKQFSYWTQHKMVPSVRGSIFSGCLLQALRLKTNFGYHLKAIYGRPEFAHEPVVGIYGLHEPALLIKEPELIKLILVKNFDNFHDRFPEQDVEHDPIGGQALFMASYGIWKEMRSKLSPLFTSAKLKTMYGLIQNVAQNMEGYLEKQPRVLRCEMKEFCARYTIDIISSVLLGFQSNSLENPSEELRNIIRKLTEFTSRRAFDFVIAFFVPHLSRVFKSKLLYEETEKFLKTSIDQAIRERKSSGETRNDLIDILVKLMDEAEESGRDMSQFMNCLLGQVGILISGGFDTSATTMSNVLLELAKCPEIQKRLRREIQENFAGHGGPSISYGNLSKLEYLDMVVCETLRLYPVLPILQRRYNKPAGTMEQYSLQPYSNFSVPNDMTMFISIYGLHYDSRYWPEPLKFDPERFSPPNKAMLLNSMTYLPFGAGPHNCIGARLAMLQLKCGLVHLLKHHSVRVCDQTVLQPEFEAKAFILKIKGGTYLEIVKETNEYGIAK</sequence>
<accession>A0ABM3V7A2</accession>
<keyword evidence="13" id="KW-0812">Transmembrane</keyword>
<evidence type="ECO:0000256" key="2">
    <source>
        <dbReference type="ARBA" id="ARBA00004174"/>
    </source>
</evidence>
<dbReference type="SUPFAM" id="SSF48264">
    <property type="entry name" value="Cytochrome P450"/>
    <property type="match status" value="2"/>
</dbReference>
<dbReference type="PROSITE" id="PS00086">
    <property type="entry name" value="CYTOCHROME_P450"/>
    <property type="match status" value="2"/>
</dbReference>
<evidence type="ECO:0000256" key="4">
    <source>
        <dbReference type="ARBA" id="ARBA00010617"/>
    </source>
</evidence>
<organism evidence="14 15">
    <name type="scientific">Musca domestica</name>
    <name type="common">House fly</name>
    <dbReference type="NCBI Taxonomy" id="7370"/>
    <lineage>
        <taxon>Eukaryota</taxon>
        <taxon>Metazoa</taxon>
        <taxon>Ecdysozoa</taxon>
        <taxon>Arthropoda</taxon>
        <taxon>Hexapoda</taxon>
        <taxon>Insecta</taxon>
        <taxon>Pterygota</taxon>
        <taxon>Neoptera</taxon>
        <taxon>Endopterygota</taxon>
        <taxon>Diptera</taxon>
        <taxon>Brachycera</taxon>
        <taxon>Muscomorpha</taxon>
        <taxon>Muscoidea</taxon>
        <taxon>Muscidae</taxon>
        <taxon>Musca</taxon>
    </lineage>
</organism>
<evidence type="ECO:0000256" key="1">
    <source>
        <dbReference type="ARBA" id="ARBA00001971"/>
    </source>
</evidence>
<dbReference type="PRINTS" id="PR00463">
    <property type="entry name" value="EP450I"/>
</dbReference>
<comment type="subcellular location">
    <subcellularLocation>
        <location evidence="3">Endoplasmic reticulum membrane</location>
        <topology evidence="3">Peripheral membrane protein</topology>
    </subcellularLocation>
    <subcellularLocation>
        <location evidence="2">Microsome membrane</location>
        <topology evidence="2">Peripheral membrane protein</topology>
    </subcellularLocation>
</comment>
<dbReference type="Pfam" id="PF00067">
    <property type="entry name" value="p450"/>
    <property type="match status" value="2"/>
</dbReference>
<evidence type="ECO:0000256" key="7">
    <source>
        <dbReference type="ARBA" id="ARBA00022824"/>
    </source>
</evidence>
<feature type="transmembrane region" description="Helical" evidence="13">
    <location>
        <begin position="6"/>
        <end position="22"/>
    </location>
</feature>
<dbReference type="CDD" id="cd11056">
    <property type="entry name" value="CYP6-like"/>
    <property type="match status" value="2"/>
</dbReference>
<evidence type="ECO:0000256" key="5">
    <source>
        <dbReference type="ARBA" id="ARBA00022617"/>
    </source>
</evidence>
<dbReference type="InterPro" id="IPR036396">
    <property type="entry name" value="Cyt_P450_sf"/>
</dbReference>
<evidence type="ECO:0000256" key="3">
    <source>
        <dbReference type="ARBA" id="ARBA00004406"/>
    </source>
</evidence>
<evidence type="ECO:0000256" key="9">
    <source>
        <dbReference type="ARBA" id="ARBA00023002"/>
    </source>
</evidence>
<dbReference type="InterPro" id="IPR001128">
    <property type="entry name" value="Cyt_P450"/>
</dbReference>
<keyword evidence="11" id="KW-0503">Monooxygenase</keyword>
<evidence type="ECO:0000256" key="13">
    <source>
        <dbReference type="SAM" id="Phobius"/>
    </source>
</evidence>
<name>A0ABM3V7A2_MUSDO</name>
<dbReference type="InterPro" id="IPR017972">
    <property type="entry name" value="Cyt_P450_CS"/>
</dbReference>
<comment type="cofactor">
    <cofactor evidence="1">
        <name>heme</name>
        <dbReference type="ChEBI" id="CHEBI:30413"/>
    </cofactor>
</comment>
<gene>
    <name evidence="15" type="primary">LOC101888732</name>
</gene>
<dbReference type="InterPro" id="IPR002401">
    <property type="entry name" value="Cyt_P450_E_grp-I"/>
</dbReference>
<dbReference type="PRINTS" id="PR00385">
    <property type="entry name" value="P450"/>
</dbReference>
<dbReference type="RefSeq" id="XP_058981652.1">
    <property type="nucleotide sequence ID" value="XM_059125669.1"/>
</dbReference>
<reference evidence="15" key="1">
    <citation type="submission" date="2025-08" db="UniProtKB">
        <authorList>
            <consortium name="RefSeq"/>
        </authorList>
    </citation>
    <scope>IDENTIFICATION</scope>
    <source>
        <strain evidence="15">Aabys</strain>
        <tissue evidence="15">Whole body</tissue>
    </source>
</reference>
<keyword evidence="5" id="KW-0349">Heme</keyword>